<protein>
    <recommendedName>
        <fullName evidence="2">Arrestin C-terminal-like domain-containing protein</fullName>
    </recommendedName>
</protein>
<organism evidence="3 4">
    <name type="scientific">Saccharomycodes ludwigii</name>
    <dbReference type="NCBI Taxonomy" id="36035"/>
    <lineage>
        <taxon>Eukaryota</taxon>
        <taxon>Fungi</taxon>
        <taxon>Dikarya</taxon>
        <taxon>Ascomycota</taxon>
        <taxon>Saccharomycotina</taxon>
        <taxon>Saccharomycetes</taxon>
        <taxon>Saccharomycodales</taxon>
        <taxon>Saccharomycodaceae</taxon>
        <taxon>Saccharomycodes</taxon>
    </lineage>
</organism>
<evidence type="ECO:0000259" key="2">
    <source>
        <dbReference type="SMART" id="SM01017"/>
    </source>
</evidence>
<dbReference type="GO" id="GO:0005829">
    <property type="term" value="C:cytosol"/>
    <property type="evidence" value="ECO:0007669"/>
    <property type="project" value="TreeGrafter"/>
</dbReference>
<evidence type="ECO:0000313" key="4">
    <source>
        <dbReference type="Proteomes" id="UP000262825"/>
    </source>
</evidence>
<accession>A0A376BBL5</accession>
<evidence type="ECO:0000313" key="3">
    <source>
        <dbReference type="EMBL" id="SSD62085.1"/>
    </source>
</evidence>
<feature type="region of interest" description="Disordered" evidence="1">
    <location>
        <begin position="1"/>
        <end position="35"/>
    </location>
</feature>
<dbReference type="InterPro" id="IPR050357">
    <property type="entry name" value="Arrestin_domain-protein"/>
</dbReference>
<dbReference type="EMBL" id="UFAJ01001124">
    <property type="protein sequence ID" value="SSD62085.1"/>
    <property type="molecule type" value="Genomic_DNA"/>
</dbReference>
<sequence>MFQFRRSLTSNSSSSSPSNYHIGKANNSNGDTKKSNSLASHKPILFDIKLASPYKNMVLILEDGLESTMCNINGHLVLSLPSNLTVKKINLKLLGNFKLDFIQTGKKNGVVTNIIKENRPIFQISWDNLLCASNGKCIIEGEDKIIGVDVQQRVDANPSTNSIVKKSLSTPVLGKLSVGKSKKSSGNSSFYPVASDLTKDNFLIDLQPSYGTPLCNGNVTSAFNRTFNLNKGNYELPFTMEIPSDLIPCTVEGLQAASVLYKMIAVIDTVDYGKIYKIKYIRIFKSLKPNNFSIQEEMYVGKNWPEKLQYEISIPSKAIPIGGKTPISITLHPFQKNYKLLKIEATLIQYYAIKDQSGSIFENSSNVLHLVMNKFGKSAERGLNEDNELIDEVKINSLITIPNNLRNITQDCNINKNGLIRVRHKFRIRIHLGSPAAKTTSSSGSDSSNDNSNAKKTEITANIPVILFISPHTFTLARKVILDNQGNIHFRHGDSVSYFKSLGPSIINNRSSGNDSYNTNNTITLADGSYQVKYFPDEELQAPPTYNERIHDIIFFNQNGLMGGNTGTGLCNNSGVTVPCKTPASDNGDSVNNRESLLLNQDYFNFPHGDSSDNNTLPNTPNSYDTDNISMRHGRDRNITMEELNRLPTYEETMDNDEDDPGMDSDCITPLSVNELSPGYTQICRR</sequence>
<dbReference type="SMART" id="SM01017">
    <property type="entry name" value="Arrestin_C"/>
    <property type="match status" value="1"/>
</dbReference>
<dbReference type="Proteomes" id="UP000262825">
    <property type="component" value="Unassembled WGS sequence"/>
</dbReference>
<dbReference type="Gene3D" id="2.60.40.640">
    <property type="match status" value="1"/>
</dbReference>
<feature type="region of interest" description="Disordered" evidence="1">
    <location>
        <begin position="605"/>
        <end position="631"/>
    </location>
</feature>
<dbReference type="InterPro" id="IPR014752">
    <property type="entry name" value="Arrestin-like_C"/>
</dbReference>
<name>A0A376BBL5_9ASCO</name>
<dbReference type="AlphaFoldDB" id="A0A376BBL5"/>
<dbReference type="OrthoDB" id="2333384at2759"/>
<gene>
    <name evidence="3" type="ORF">SCODWIG_03847</name>
</gene>
<dbReference type="GO" id="GO:0070086">
    <property type="term" value="P:ubiquitin-dependent endocytosis"/>
    <property type="evidence" value="ECO:0007669"/>
    <property type="project" value="TreeGrafter"/>
</dbReference>
<dbReference type="Pfam" id="PF02752">
    <property type="entry name" value="Arrestin_C"/>
    <property type="match status" value="1"/>
</dbReference>
<dbReference type="VEuPathDB" id="FungiDB:SCODWIG_03847"/>
<feature type="compositionally biased region" description="Polar residues" evidence="1">
    <location>
        <begin position="612"/>
        <end position="629"/>
    </location>
</feature>
<feature type="compositionally biased region" description="Polar residues" evidence="1">
    <location>
        <begin position="25"/>
        <end position="35"/>
    </location>
</feature>
<dbReference type="GO" id="GO:0031625">
    <property type="term" value="F:ubiquitin protein ligase binding"/>
    <property type="evidence" value="ECO:0007669"/>
    <property type="project" value="TreeGrafter"/>
</dbReference>
<dbReference type="PANTHER" id="PTHR11188">
    <property type="entry name" value="ARRESTIN DOMAIN CONTAINING PROTEIN"/>
    <property type="match status" value="1"/>
</dbReference>
<feature type="domain" description="Arrestin C-terminal-like" evidence="2">
    <location>
        <begin position="304"/>
        <end position="472"/>
    </location>
</feature>
<proteinExistence type="predicted"/>
<reference evidence="4" key="1">
    <citation type="submission" date="2018-06" db="EMBL/GenBank/DDBJ databases">
        <authorList>
            <person name="Guldener U."/>
        </authorList>
    </citation>
    <scope>NUCLEOTIDE SEQUENCE [LARGE SCALE GENOMIC DNA]</scope>
    <source>
        <strain evidence="4">UTAD17</strain>
    </source>
</reference>
<dbReference type="PANTHER" id="PTHR11188:SF62">
    <property type="entry name" value="ARRESTIN-RELATED TRAFFICKING ADAPTER 5"/>
    <property type="match status" value="1"/>
</dbReference>
<dbReference type="InterPro" id="IPR011022">
    <property type="entry name" value="Arrestin_C-like"/>
</dbReference>
<evidence type="ECO:0000256" key="1">
    <source>
        <dbReference type="SAM" id="MobiDB-lite"/>
    </source>
</evidence>
<dbReference type="GO" id="GO:0005886">
    <property type="term" value="C:plasma membrane"/>
    <property type="evidence" value="ECO:0007669"/>
    <property type="project" value="TreeGrafter"/>
</dbReference>
<keyword evidence="4" id="KW-1185">Reference proteome</keyword>
<dbReference type="GO" id="GO:0030674">
    <property type="term" value="F:protein-macromolecule adaptor activity"/>
    <property type="evidence" value="ECO:0007669"/>
    <property type="project" value="TreeGrafter"/>
</dbReference>
<feature type="compositionally biased region" description="Low complexity" evidence="1">
    <location>
        <begin position="7"/>
        <end position="18"/>
    </location>
</feature>